<dbReference type="AlphaFoldDB" id="A0A0V0QNP7"/>
<protein>
    <submittedName>
        <fullName evidence="1">Uncharacterized protein</fullName>
    </submittedName>
</protein>
<sequence length="216" mass="25236">MQGLSNEEMYEQYQKYLIQKLQMLQEQIKKIETFDQWRPQIFKKFQRIDLPETEAMVCDYEQNIYSLGQAEGSPGKRYLVSQSSFSFGVHKFIVEFLNVDELLRSCDCGIGIMTEQDYLNKIDVWLSGLVPFKCLFDNCAKNMVGVPNFSQHLNGEQNKIKVVLDMDNFKFTISTLDDSMISQNTSSYSLENKTFRFFINFYQTSANPQIKICNTF</sequence>
<proteinExistence type="predicted"/>
<evidence type="ECO:0000313" key="2">
    <source>
        <dbReference type="Proteomes" id="UP000054937"/>
    </source>
</evidence>
<dbReference type="Proteomes" id="UP000054937">
    <property type="component" value="Unassembled WGS sequence"/>
</dbReference>
<dbReference type="InParanoid" id="A0A0V0QNP7"/>
<keyword evidence="2" id="KW-1185">Reference proteome</keyword>
<organism evidence="1 2">
    <name type="scientific">Pseudocohnilembus persalinus</name>
    <name type="common">Ciliate</name>
    <dbReference type="NCBI Taxonomy" id="266149"/>
    <lineage>
        <taxon>Eukaryota</taxon>
        <taxon>Sar</taxon>
        <taxon>Alveolata</taxon>
        <taxon>Ciliophora</taxon>
        <taxon>Intramacronucleata</taxon>
        <taxon>Oligohymenophorea</taxon>
        <taxon>Scuticociliatia</taxon>
        <taxon>Philasterida</taxon>
        <taxon>Pseudocohnilembidae</taxon>
        <taxon>Pseudocohnilembus</taxon>
    </lineage>
</organism>
<evidence type="ECO:0000313" key="1">
    <source>
        <dbReference type="EMBL" id="KRX03738.1"/>
    </source>
</evidence>
<comment type="caution">
    <text evidence="1">The sequence shown here is derived from an EMBL/GenBank/DDBJ whole genome shotgun (WGS) entry which is preliminary data.</text>
</comment>
<reference evidence="1 2" key="1">
    <citation type="journal article" date="2015" name="Sci. Rep.">
        <title>Genome of the facultative scuticociliatosis pathogen Pseudocohnilembus persalinus provides insight into its virulence through horizontal gene transfer.</title>
        <authorList>
            <person name="Xiong J."/>
            <person name="Wang G."/>
            <person name="Cheng J."/>
            <person name="Tian M."/>
            <person name="Pan X."/>
            <person name="Warren A."/>
            <person name="Jiang C."/>
            <person name="Yuan D."/>
            <person name="Miao W."/>
        </authorList>
    </citation>
    <scope>NUCLEOTIDE SEQUENCE [LARGE SCALE GENOMIC DNA]</scope>
    <source>
        <strain evidence="1">36N120E</strain>
    </source>
</reference>
<name>A0A0V0QNP7_PSEPJ</name>
<dbReference type="EMBL" id="LDAU01000126">
    <property type="protein sequence ID" value="KRX03738.1"/>
    <property type="molecule type" value="Genomic_DNA"/>
</dbReference>
<gene>
    <name evidence="1" type="ORF">PPERSA_04246</name>
</gene>
<accession>A0A0V0QNP7</accession>